<dbReference type="SUPFAM" id="SSF57667">
    <property type="entry name" value="beta-beta-alpha zinc fingers"/>
    <property type="match status" value="3"/>
</dbReference>
<evidence type="ECO:0000256" key="6">
    <source>
        <dbReference type="ARBA" id="ARBA00023242"/>
    </source>
</evidence>
<organism evidence="8">
    <name type="scientific">Cyprideis torosa</name>
    <dbReference type="NCBI Taxonomy" id="163714"/>
    <lineage>
        <taxon>Eukaryota</taxon>
        <taxon>Metazoa</taxon>
        <taxon>Ecdysozoa</taxon>
        <taxon>Arthropoda</taxon>
        <taxon>Crustacea</taxon>
        <taxon>Oligostraca</taxon>
        <taxon>Ostracoda</taxon>
        <taxon>Podocopa</taxon>
        <taxon>Podocopida</taxon>
        <taxon>Cytherocopina</taxon>
        <taxon>Cytheroidea</taxon>
        <taxon>Cytherideidae</taxon>
        <taxon>Cyprideis</taxon>
    </lineage>
</organism>
<keyword evidence="5" id="KW-0862">Zinc</keyword>
<accession>A0A7R8WP05</accession>
<evidence type="ECO:0000256" key="2">
    <source>
        <dbReference type="ARBA" id="ARBA00022723"/>
    </source>
</evidence>
<dbReference type="InterPro" id="IPR036236">
    <property type="entry name" value="Znf_C2H2_sf"/>
</dbReference>
<dbReference type="EMBL" id="OB664583">
    <property type="protein sequence ID" value="CAD7232371.1"/>
    <property type="molecule type" value="Genomic_DNA"/>
</dbReference>
<dbReference type="PANTHER" id="PTHR24394">
    <property type="entry name" value="ZINC FINGER PROTEIN"/>
    <property type="match status" value="1"/>
</dbReference>
<dbReference type="FunFam" id="3.30.160.60:FF:000870">
    <property type="entry name" value="zinc finger protein 197 isoform X1"/>
    <property type="match status" value="1"/>
</dbReference>
<dbReference type="FunFam" id="3.30.160.60:FF:000145">
    <property type="entry name" value="Zinc finger protein 574"/>
    <property type="match status" value="1"/>
</dbReference>
<reference evidence="8" key="1">
    <citation type="submission" date="2020-11" db="EMBL/GenBank/DDBJ databases">
        <authorList>
            <person name="Tran Van P."/>
        </authorList>
    </citation>
    <scope>NUCLEOTIDE SEQUENCE</scope>
</reference>
<dbReference type="Gene3D" id="3.30.160.60">
    <property type="entry name" value="Classic Zinc Finger"/>
    <property type="match status" value="4"/>
</dbReference>
<evidence type="ECO:0000313" key="8">
    <source>
        <dbReference type="EMBL" id="CAD7232371.1"/>
    </source>
</evidence>
<evidence type="ECO:0000256" key="3">
    <source>
        <dbReference type="ARBA" id="ARBA00022737"/>
    </source>
</evidence>
<dbReference type="FunFam" id="3.30.160.60:FF:002343">
    <property type="entry name" value="Zinc finger protein 33A"/>
    <property type="match status" value="1"/>
</dbReference>
<protein>
    <submittedName>
        <fullName evidence="8">Uncharacterized protein</fullName>
    </submittedName>
</protein>
<dbReference type="Pfam" id="PF00096">
    <property type="entry name" value="zf-C2H2"/>
    <property type="match status" value="3"/>
</dbReference>
<dbReference type="PANTHER" id="PTHR24394:SF29">
    <property type="entry name" value="MYONEURIN"/>
    <property type="match status" value="1"/>
</dbReference>
<dbReference type="GO" id="GO:0000981">
    <property type="term" value="F:DNA-binding transcription factor activity, RNA polymerase II-specific"/>
    <property type="evidence" value="ECO:0007669"/>
    <property type="project" value="TreeGrafter"/>
</dbReference>
<dbReference type="GO" id="GO:0005634">
    <property type="term" value="C:nucleus"/>
    <property type="evidence" value="ECO:0007669"/>
    <property type="project" value="UniProtKB-SubCell"/>
</dbReference>
<dbReference type="GO" id="GO:0008270">
    <property type="term" value="F:zinc ion binding"/>
    <property type="evidence" value="ECO:0007669"/>
    <property type="project" value="UniProtKB-KW"/>
</dbReference>
<gene>
    <name evidence="8" type="ORF">CTOB1V02_LOCUS10207</name>
</gene>
<keyword evidence="2" id="KW-0479">Metal-binding</keyword>
<dbReference type="AlphaFoldDB" id="A0A7R8WP05"/>
<feature type="compositionally biased region" description="Basic residues" evidence="7">
    <location>
        <begin position="257"/>
        <end position="266"/>
    </location>
</feature>
<dbReference type="InterPro" id="IPR013087">
    <property type="entry name" value="Znf_C2H2_type"/>
</dbReference>
<evidence type="ECO:0000256" key="7">
    <source>
        <dbReference type="SAM" id="MobiDB-lite"/>
    </source>
</evidence>
<sequence>MAEGKMDIGAPSIEAPCTKPEISVKKEADETETTGHQPNRRMKQRSPMTNVATIHYGYHSVRGDRFEQRWELKRHERCHIGDTGGRPHSWGWSSKDFTRLGHRAGEKLFKCANCDERFTQSAHRKEHQNVHFKKEPHKCMYCDRRFTSGSDRNMHQRIHFGEKPYQCLLCPASFITAVALRVHLKSHKGERPFRCDLSKFKGCFANSSPQRLIEMAESKMDIEEPSLETPRSQSETAVKEEAAEATDETCSAGRQLNNRRKRKPPKMKYATVDNDCAVCGKRFKKRSHLKDHERVHSGMSLST</sequence>
<evidence type="ECO:0000256" key="5">
    <source>
        <dbReference type="ARBA" id="ARBA00022833"/>
    </source>
</evidence>
<dbReference type="PROSITE" id="PS00028">
    <property type="entry name" value="ZINC_FINGER_C2H2_1"/>
    <property type="match status" value="4"/>
</dbReference>
<keyword evidence="6" id="KW-0539">Nucleus</keyword>
<dbReference type="SMART" id="SM00355">
    <property type="entry name" value="ZnF_C2H2"/>
    <property type="match status" value="4"/>
</dbReference>
<name>A0A7R8WP05_9CRUS</name>
<keyword evidence="3" id="KW-0677">Repeat</keyword>
<proteinExistence type="predicted"/>
<evidence type="ECO:0000256" key="4">
    <source>
        <dbReference type="ARBA" id="ARBA00022771"/>
    </source>
</evidence>
<comment type="subcellular location">
    <subcellularLocation>
        <location evidence="1">Nucleus</location>
    </subcellularLocation>
</comment>
<feature type="region of interest" description="Disordered" evidence="7">
    <location>
        <begin position="1"/>
        <end position="47"/>
    </location>
</feature>
<feature type="region of interest" description="Disordered" evidence="7">
    <location>
        <begin position="221"/>
        <end position="268"/>
    </location>
</feature>
<keyword evidence="4" id="KW-0863">Zinc-finger</keyword>
<evidence type="ECO:0000256" key="1">
    <source>
        <dbReference type="ARBA" id="ARBA00004123"/>
    </source>
</evidence>
<dbReference type="PROSITE" id="PS50157">
    <property type="entry name" value="ZINC_FINGER_C2H2_2"/>
    <property type="match status" value="4"/>
</dbReference>